<dbReference type="EMBL" id="RJSE01000007">
    <property type="protein sequence ID" value="RNL61988.1"/>
    <property type="molecule type" value="Genomic_DNA"/>
</dbReference>
<protein>
    <recommendedName>
        <fullName evidence="3">DUF3592 domain-containing protein</fullName>
    </recommendedName>
</protein>
<sequence length="144" mass="15934">MRALLWLLVLFLVNLPYVHETRTDRKIAEDGHDVVATVLDARELNGHYLVDYRLPKSEDPDGTKFSASIDEPTYEHAVRSDAIGVRVLEGRPGSNRPDGLVPSSLFKVVAISGDAVLLLIAVLAWYRRRNPGDAPDPNPRPVGL</sequence>
<dbReference type="RefSeq" id="WP_123227283.1">
    <property type="nucleotide sequence ID" value="NZ_RJSE01000007.1"/>
</dbReference>
<organism evidence="1 2">
    <name type="scientific">Nocardioides marmoriginsengisoli</name>
    <dbReference type="NCBI Taxonomy" id="661483"/>
    <lineage>
        <taxon>Bacteria</taxon>
        <taxon>Bacillati</taxon>
        <taxon>Actinomycetota</taxon>
        <taxon>Actinomycetes</taxon>
        <taxon>Propionibacteriales</taxon>
        <taxon>Nocardioidaceae</taxon>
        <taxon>Nocardioides</taxon>
    </lineage>
</organism>
<name>A0A3N0CEY0_9ACTN</name>
<gene>
    <name evidence="1" type="ORF">EFK50_09160</name>
</gene>
<dbReference type="OrthoDB" id="3789184at2"/>
<dbReference type="AlphaFoldDB" id="A0A3N0CEY0"/>
<evidence type="ECO:0000313" key="1">
    <source>
        <dbReference type="EMBL" id="RNL61988.1"/>
    </source>
</evidence>
<keyword evidence="2" id="KW-1185">Reference proteome</keyword>
<reference evidence="1 2" key="1">
    <citation type="submission" date="2018-11" db="EMBL/GenBank/DDBJ databases">
        <authorList>
            <person name="Li F."/>
        </authorList>
    </citation>
    <scope>NUCLEOTIDE SEQUENCE [LARGE SCALE GENOMIC DNA]</scope>
    <source>
        <strain evidence="1 2">Gsoil 097</strain>
    </source>
</reference>
<dbReference type="Proteomes" id="UP000267128">
    <property type="component" value="Unassembled WGS sequence"/>
</dbReference>
<comment type="caution">
    <text evidence="1">The sequence shown here is derived from an EMBL/GenBank/DDBJ whole genome shotgun (WGS) entry which is preliminary data.</text>
</comment>
<accession>A0A3N0CEY0</accession>
<evidence type="ECO:0000313" key="2">
    <source>
        <dbReference type="Proteomes" id="UP000267128"/>
    </source>
</evidence>
<proteinExistence type="predicted"/>
<evidence type="ECO:0008006" key="3">
    <source>
        <dbReference type="Google" id="ProtNLM"/>
    </source>
</evidence>